<dbReference type="EC" id="5.2.1.8" evidence="5"/>
<feature type="domain" description="PpiC" evidence="6">
    <location>
        <begin position="28"/>
        <end position="144"/>
    </location>
</feature>
<dbReference type="GO" id="GO:0005634">
    <property type="term" value="C:nucleus"/>
    <property type="evidence" value="ECO:0007669"/>
    <property type="project" value="TreeGrafter"/>
</dbReference>
<reference evidence="8" key="1">
    <citation type="journal article" date="2015" name="PLoS Genet.">
        <title>Genome Sequence and Transcriptome Analyses of Chrysochromulina tobin: Metabolic Tools for Enhanced Algal Fitness in the Prominent Order Prymnesiales (Haptophyceae).</title>
        <authorList>
            <person name="Hovde B.T."/>
            <person name="Deodato C.R."/>
            <person name="Hunsperger H.M."/>
            <person name="Ryken S.A."/>
            <person name="Yost W."/>
            <person name="Jha R.K."/>
            <person name="Patterson J."/>
            <person name="Monnat R.J. Jr."/>
            <person name="Barlow S.B."/>
            <person name="Starkenburg S.R."/>
            <person name="Cattolico R.A."/>
        </authorList>
    </citation>
    <scope>NUCLEOTIDE SEQUENCE</scope>
    <source>
        <strain evidence="8">CCMP291</strain>
    </source>
</reference>
<dbReference type="Gene3D" id="3.10.50.40">
    <property type="match status" value="1"/>
</dbReference>
<comment type="caution">
    <text evidence="7">The sequence shown here is derived from an EMBL/GenBank/DDBJ whole genome shotgun (WGS) entry which is preliminary data.</text>
</comment>
<dbReference type="Proteomes" id="UP000037460">
    <property type="component" value="Unassembled WGS sequence"/>
</dbReference>
<evidence type="ECO:0000256" key="3">
    <source>
        <dbReference type="ARBA" id="ARBA00023235"/>
    </source>
</evidence>
<evidence type="ECO:0000256" key="4">
    <source>
        <dbReference type="PROSITE-ProRule" id="PRU00278"/>
    </source>
</evidence>
<proteinExistence type="predicted"/>
<accession>A0A0M0JE31</accession>
<dbReference type="AlphaFoldDB" id="A0A0M0JE31"/>
<dbReference type="InterPro" id="IPR046357">
    <property type="entry name" value="PPIase_dom_sf"/>
</dbReference>
<keyword evidence="2 4" id="KW-0697">Rotamase</keyword>
<dbReference type="Pfam" id="PF00639">
    <property type="entry name" value="Rotamase"/>
    <property type="match status" value="1"/>
</dbReference>
<evidence type="ECO:0000259" key="6">
    <source>
        <dbReference type="PROSITE" id="PS50198"/>
    </source>
</evidence>
<dbReference type="InterPro" id="IPR000297">
    <property type="entry name" value="PPIase_PpiC"/>
</dbReference>
<dbReference type="EMBL" id="JWZX01003046">
    <property type="protein sequence ID" value="KOO24846.1"/>
    <property type="molecule type" value="Genomic_DNA"/>
</dbReference>
<dbReference type="PANTHER" id="PTHR10657">
    <property type="entry name" value="PEPTIDYL-PROLYL CIS-TRANS ISOMERASE"/>
    <property type="match status" value="1"/>
</dbReference>
<sequence>MPRTSFRISRHCGHFSSSSRASSTENEMPKYAARHLLIKFSGSRNPVSRRTNESTANVSGEAAMAELQTYIDKIAAEGNTEEAFAKYAEMRSDCGSFKNGGDLGPFGPGEMQKQFEDATAATPVGGISPICLSDSGYHIIFRTA</sequence>
<keyword evidence="8" id="KW-1185">Reference proteome</keyword>
<dbReference type="InterPro" id="IPR051370">
    <property type="entry name" value="PPIase_Pin1"/>
</dbReference>
<name>A0A0M0JE31_9EUKA</name>
<dbReference type="OrthoDB" id="2530521at2759"/>
<evidence type="ECO:0000256" key="2">
    <source>
        <dbReference type="ARBA" id="ARBA00023110"/>
    </source>
</evidence>
<protein>
    <recommendedName>
        <fullName evidence="5">Peptidyl-prolyl cis-trans isomerase</fullName>
        <ecNumber evidence="5">5.2.1.8</ecNumber>
    </recommendedName>
</protein>
<dbReference type="SUPFAM" id="SSF54534">
    <property type="entry name" value="FKBP-like"/>
    <property type="match status" value="1"/>
</dbReference>
<dbReference type="PANTHER" id="PTHR10657:SF4">
    <property type="entry name" value="PEPTIDYL-PROLYL CIS-TRANS ISOMERASE-RELATED"/>
    <property type="match status" value="1"/>
</dbReference>
<evidence type="ECO:0000256" key="1">
    <source>
        <dbReference type="ARBA" id="ARBA00000971"/>
    </source>
</evidence>
<gene>
    <name evidence="7" type="ORF">Ctob_008621</name>
</gene>
<organism evidence="7 8">
    <name type="scientific">Chrysochromulina tobinii</name>
    <dbReference type="NCBI Taxonomy" id="1460289"/>
    <lineage>
        <taxon>Eukaryota</taxon>
        <taxon>Haptista</taxon>
        <taxon>Haptophyta</taxon>
        <taxon>Prymnesiophyceae</taxon>
        <taxon>Prymnesiales</taxon>
        <taxon>Chrysochromulinaceae</taxon>
        <taxon>Chrysochromulina</taxon>
    </lineage>
</organism>
<evidence type="ECO:0000313" key="8">
    <source>
        <dbReference type="Proteomes" id="UP000037460"/>
    </source>
</evidence>
<keyword evidence="3 4" id="KW-0413">Isomerase</keyword>
<evidence type="ECO:0000313" key="7">
    <source>
        <dbReference type="EMBL" id="KOO24846.1"/>
    </source>
</evidence>
<comment type="catalytic activity">
    <reaction evidence="1 5">
        <text>[protein]-peptidylproline (omega=180) = [protein]-peptidylproline (omega=0)</text>
        <dbReference type="Rhea" id="RHEA:16237"/>
        <dbReference type="Rhea" id="RHEA-COMP:10747"/>
        <dbReference type="Rhea" id="RHEA-COMP:10748"/>
        <dbReference type="ChEBI" id="CHEBI:83833"/>
        <dbReference type="ChEBI" id="CHEBI:83834"/>
        <dbReference type="EC" id="5.2.1.8"/>
    </reaction>
</comment>
<dbReference type="GO" id="GO:0003755">
    <property type="term" value="F:peptidyl-prolyl cis-trans isomerase activity"/>
    <property type="evidence" value="ECO:0007669"/>
    <property type="project" value="UniProtKB-UniRule"/>
</dbReference>
<dbReference type="GO" id="GO:0005829">
    <property type="term" value="C:cytosol"/>
    <property type="evidence" value="ECO:0007669"/>
    <property type="project" value="TreeGrafter"/>
</dbReference>
<dbReference type="PROSITE" id="PS50198">
    <property type="entry name" value="PPIC_PPIASE_2"/>
    <property type="match status" value="1"/>
</dbReference>
<evidence type="ECO:0000256" key="5">
    <source>
        <dbReference type="RuleBase" id="RU363014"/>
    </source>
</evidence>